<proteinExistence type="predicted"/>
<evidence type="ECO:0000256" key="1">
    <source>
        <dbReference type="SAM" id="MobiDB-lite"/>
    </source>
</evidence>
<evidence type="ECO:0000256" key="2">
    <source>
        <dbReference type="SAM" id="Phobius"/>
    </source>
</evidence>
<dbReference type="AlphaFoldDB" id="A0A7J7KSG1"/>
<name>A0A7J7KSG1_BUGNE</name>
<feature type="transmembrane region" description="Helical" evidence="2">
    <location>
        <begin position="187"/>
        <end position="209"/>
    </location>
</feature>
<dbReference type="InterPro" id="IPR033331">
    <property type="entry name" value="TMEM127"/>
</dbReference>
<reference evidence="4" key="1">
    <citation type="submission" date="2020-06" db="EMBL/GenBank/DDBJ databases">
        <title>Draft genome of Bugula neritina, a colonial animal packing powerful symbionts and potential medicines.</title>
        <authorList>
            <person name="Rayko M."/>
        </authorList>
    </citation>
    <scope>NUCLEOTIDE SEQUENCE [LARGE SCALE GENOMIC DNA]</scope>
    <source>
        <strain evidence="4">Kwan_BN1</strain>
    </source>
</reference>
<keyword evidence="2" id="KW-1133">Transmembrane helix</keyword>
<dbReference type="Pfam" id="PF20517">
    <property type="entry name" value="TMEM127"/>
    <property type="match status" value="1"/>
</dbReference>
<protein>
    <submittedName>
        <fullName evidence="4">TMEM127</fullName>
    </submittedName>
</protein>
<dbReference type="GO" id="GO:0032007">
    <property type="term" value="P:negative regulation of TOR signaling"/>
    <property type="evidence" value="ECO:0007669"/>
    <property type="project" value="InterPro"/>
</dbReference>
<feature type="compositionally biased region" description="Basic residues" evidence="1">
    <location>
        <begin position="79"/>
        <end position="95"/>
    </location>
</feature>
<comment type="caution">
    <text evidence="4">The sequence shown here is derived from an EMBL/GenBank/DDBJ whole genome shotgun (WGS) entry which is preliminary data.</text>
</comment>
<feature type="transmembrane region" description="Helical" evidence="2">
    <location>
        <begin position="221"/>
        <end position="246"/>
    </location>
</feature>
<keyword evidence="2" id="KW-0472">Membrane</keyword>
<feature type="domain" description="Transmembrane protein 127 transmembrane region" evidence="3">
    <location>
        <begin position="175"/>
        <end position="287"/>
    </location>
</feature>
<accession>A0A7J7KSG1</accession>
<dbReference type="GO" id="GO:0016020">
    <property type="term" value="C:membrane"/>
    <property type="evidence" value="ECO:0007669"/>
    <property type="project" value="TreeGrafter"/>
</dbReference>
<dbReference type="PANTHER" id="PTHR28358:SF1">
    <property type="entry name" value="TRANSMEMBRANE PROTEIN 127"/>
    <property type="match status" value="1"/>
</dbReference>
<organism evidence="4 5">
    <name type="scientific">Bugula neritina</name>
    <name type="common">Brown bryozoan</name>
    <name type="synonym">Sertularia neritina</name>
    <dbReference type="NCBI Taxonomy" id="10212"/>
    <lineage>
        <taxon>Eukaryota</taxon>
        <taxon>Metazoa</taxon>
        <taxon>Spiralia</taxon>
        <taxon>Lophotrochozoa</taxon>
        <taxon>Bryozoa</taxon>
        <taxon>Gymnolaemata</taxon>
        <taxon>Cheilostomatida</taxon>
        <taxon>Flustrina</taxon>
        <taxon>Buguloidea</taxon>
        <taxon>Bugulidae</taxon>
        <taxon>Bugula</taxon>
    </lineage>
</organism>
<dbReference type="Proteomes" id="UP000593567">
    <property type="component" value="Unassembled WGS sequence"/>
</dbReference>
<gene>
    <name evidence="4" type="ORF">EB796_000620</name>
</gene>
<feature type="transmembrane region" description="Helical" evidence="2">
    <location>
        <begin position="266"/>
        <end position="287"/>
    </location>
</feature>
<evidence type="ECO:0000313" key="5">
    <source>
        <dbReference type="Proteomes" id="UP000593567"/>
    </source>
</evidence>
<keyword evidence="5" id="KW-1185">Reference proteome</keyword>
<feature type="region of interest" description="Disordered" evidence="1">
    <location>
        <begin position="35"/>
        <end position="96"/>
    </location>
</feature>
<evidence type="ECO:0000259" key="3">
    <source>
        <dbReference type="Pfam" id="PF20517"/>
    </source>
</evidence>
<dbReference type="InterPro" id="IPR046795">
    <property type="entry name" value="TMEM127_TM"/>
</dbReference>
<feature type="compositionally biased region" description="Low complexity" evidence="1">
    <location>
        <begin position="39"/>
        <end position="63"/>
    </location>
</feature>
<sequence length="332" mass="36626">MSLLAAATAKVKERNIGHCLGPSNIQCMPMLNMTVESGSRPSTQTETESQSQSHSQSESQSSRSRSRSSRSRSGDGSRSRRRSGRRRRHRRHRGYPKIPERNFVGAACSMFAIVGTCTALAKSECFTFQGGSCRDGNGQYLSSLGISNFFFNGYFVNSTTYEFHSFGMQHHLYNCLDAGLLSVLKSILSLTVLSTLFTSVAFVLDIIGPKQKHLMLIRRNGVLNISAVFLLVTVCGMCYWAAMLLSVNLHAHKRAQGSRVLVDFGISYYILISAAVSNIVATACNLLRRYPPSPPPQPDTQPILNDVDQLLLRDEPVVPPSHIVQEPPPYVP</sequence>
<keyword evidence="2" id="KW-0812">Transmembrane</keyword>
<dbReference type="PANTHER" id="PTHR28358">
    <property type="entry name" value="TRANSMEMBRANE PROTEIN 127"/>
    <property type="match status" value="1"/>
</dbReference>
<dbReference type="OrthoDB" id="10030622at2759"/>
<evidence type="ECO:0000313" key="4">
    <source>
        <dbReference type="EMBL" id="KAF6041079.1"/>
    </source>
</evidence>
<dbReference type="EMBL" id="VXIV02000082">
    <property type="protein sequence ID" value="KAF6041079.1"/>
    <property type="molecule type" value="Genomic_DNA"/>
</dbReference>
<dbReference type="GO" id="GO:0008285">
    <property type="term" value="P:negative regulation of cell population proliferation"/>
    <property type="evidence" value="ECO:0007669"/>
    <property type="project" value="InterPro"/>
</dbReference>